<dbReference type="EMBL" id="SFCI01001422">
    <property type="protein sequence ID" value="TFY75808.1"/>
    <property type="molecule type" value="Genomic_DNA"/>
</dbReference>
<gene>
    <name evidence="2" type="ORF">EWM64_g8205</name>
</gene>
<dbReference type="STRING" id="135208.A0A4Y9ZQM8"/>
<dbReference type="Proteomes" id="UP000298061">
    <property type="component" value="Unassembled WGS sequence"/>
</dbReference>
<protein>
    <recommendedName>
        <fullName evidence="4">Fatty acid desaturase domain-containing protein</fullName>
    </recommendedName>
</protein>
<feature type="transmembrane region" description="Helical" evidence="1">
    <location>
        <begin position="95"/>
        <end position="115"/>
    </location>
</feature>
<dbReference type="InterPro" id="IPR012171">
    <property type="entry name" value="Fatty_acid_desaturase"/>
</dbReference>
<dbReference type="AlphaFoldDB" id="A0A4Y9ZQM8"/>
<accession>A0A4Y9ZQM8</accession>
<evidence type="ECO:0000256" key="1">
    <source>
        <dbReference type="SAM" id="Phobius"/>
    </source>
</evidence>
<evidence type="ECO:0000313" key="3">
    <source>
        <dbReference type="Proteomes" id="UP000298061"/>
    </source>
</evidence>
<comment type="caution">
    <text evidence="2">The sequence shown here is derived from an EMBL/GenBank/DDBJ whole genome shotgun (WGS) entry which is preliminary data.</text>
</comment>
<keyword evidence="1" id="KW-0812">Transmembrane</keyword>
<reference evidence="2 3" key="1">
    <citation type="submission" date="2019-02" db="EMBL/GenBank/DDBJ databases">
        <title>Genome sequencing of the rare red list fungi Hericium alpestre (H. flagellum).</title>
        <authorList>
            <person name="Buettner E."/>
            <person name="Kellner H."/>
        </authorList>
    </citation>
    <scope>NUCLEOTIDE SEQUENCE [LARGE SCALE GENOMIC DNA]</scope>
    <source>
        <strain evidence="2 3">DSM 108284</strain>
    </source>
</reference>
<name>A0A4Y9ZQM8_9AGAM</name>
<keyword evidence="1" id="KW-1133">Transmembrane helix</keyword>
<dbReference type="GO" id="GO:0016491">
    <property type="term" value="F:oxidoreductase activity"/>
    <property type="evidence" value="ECO:0007669"/>
    <property type="project" value="InterPro"/>
</dbReference>
<dbReference type="PANTHER" id="PTHR32100">
    <property type="entry name" value="OMEGA-6 FATTY ACID DESATURASE, CHLOROPLASTIC"/>
    <property type="match status" value="1"/>
</dbReference>
<feature type="transmembrane region" description="Helical" evidence="1">
    <location>
        <begin position="28"/>
        <end position="49"/>
    </location>
</feature>
<proteinExistence type="predicted"/>
<evidence type="ECO:0008006" key="4">
    <source>
        <dbReference type="Google" id="ProtNLM"/>
    </source>
</evidence>
<sequence>MGAKMYPKGTNHFSPSSPLFKAHQRPSIILSDLGVGCMVALLIVMFTYLHHSDPTIPHYYGSEWTFLRGAVATVDRPLLGWMGRFFLHNISHDHIAHHFFVGVPFCAYLASSLYFRHVLRRHGWIDNGPEITKHIRAVLGDDYNYDSTNTFYAFWRSFTQCLFIEESEDGGIAFYKNAEGKAAREVAEDVPGMAIQKNEG</sequence>
<keyword evidence="3" id="KW-1185">Reference proteome</keyword>
<evidence type="ECO:0000313" key="2">
    <source>
        <dbReference type="EMBL" id="TFY75808.1"/>
    </source>
</evidence>
<organism evidence="2 3">
    <name type="scientific">Hericium alpestre</name>
    <dbReference type="NCBI Taxonomy" id="135208"/>
    <lineage>
        <taxon>Eukaryota</taxon>
        <taxon>Fungi</taxon>
        <taxon>Dikarya</taxon>
        <taxon>Basidiomycota</taxon>
        <taxon>Agaricomycotina</taxon>
        <taxon>Agaricomycetes</taxon>
        <taxon>Russulales</taxon>
        <taxon>Hericiaceae</taxon>
        <taxon>Hericium</taxon>
    </lineage>
</organism>
<keyword evidence="1" id="KW-0472">Membrane</keyword>
<dbReference type="OrthoDB" id="1461976at2759"/>